<dbReference type="SUPFAM" id="SSF50978">
    <property type="entry name" value="WD40 repeat-like"/>
    <property type="match status" value="1"/>
</dbReference>
<dbReference type="PROSITE" id="PS50082">
    <property type="entry name" value="WD_REPEATS_2"/>
    <property type="match status" value="2"/>
</dbReference>
<dbReference type="InterPro" id="IPR051510">
    <property type="entry name" value="SKI8"/>
</dbReference>
<comment type="caution">
    <text evidence="5">The sequence shown here is derived from an EMBL/GenBank/DDBJ whole genome shotgun (WGS) entry which is preliminary data.</text>
</comment>
<sequence length="376" mass="41878">MSSDDEQVPQNIPILLSEHFQNLISDDVEEITTQLFALDVEDDVDSQEGSSSRQKEHEPEPLSYNEGAPAEFANYLQSQSDQNPDQRSLSSCVRVRVRVLSEEMKLAWLRSLETAHQDCVWACTWVPATDKSPGLLLTGSLDETVKLWNPEDLSLVRTNTGHCLGVVSVAAHPSGKIAASASMDSFIRVFDVESNNTIATLEAPPSEVWQMQFNPRVKFLHLVYLFNQISSASIKLWDTAEWKLISTLSIPRPEGSKPSDKGSNKKFVLFCCHGAQVEDSWHVGSMDCSISDVLMYNGQKFLHHLEATQCLFRSLAYSPLDPRVLVSGSDDECIHMYDAEGKTLFSSMSGHSSWVLSVECEAQMVQQLHQGPVTEP</sequence>
<evidence type="ECO:0000256" key="3">
    <source>
        <dbReference type="PROSITE-ProRule" id="PRU00221"/>
    </source>
</evidence>
<keyword evidence="2" id="KW-0677">Repeat</keyword>
<dbReference type="InterPro" id="IPR015943">
    <property type="entry name" value="WD40/YVTN_repeat-like_dom_sf"/>
</dbReference>
<dbReference type="Pfam" id="PF00400">
    <property type="entry name" value="WD40"/>
    <property type="match status" value="3"/>
</dbReference>
<keyword evidence="6" id="KW-1185">Reference proteome</keyword>
<feature type="region of interest" description="Disordered" evidence="4">
    <location>
        <begin position="40"/>
        <end position="66"/>
    </location>
</feature>
<dbReference type="OrthoDB" id="538223at2759"/>
<evidence type="ECO:0000313" key="5">
    <source>
        <dbReference type="EMBL" id="KAD1072737.1"/>
    </source>
</evidence>
<evidence type="ECO:0000256" key="2">
    <source>
        <dbReference type="ARBA" id="ARBA00022737"/>
    </source>
</evidence>
<evidence type="ECO:0000256" key="1">
    <source>
        <dbReference type="ARBA" id="ARBA00022574"/>
    </source>
</evidence>
<evidence type="ECO:0000256" key="4">
    <source>
        <dbReference type="SAM" id="MobiDB-lite"/>
    </source>
</evidence>
<dbReference type="SMART" id="SM00320">
    <property type="entry name" value="WD40"/>
    <property type="match status" value="4"/>
</dbReference>
<reference evidence="5 6" key="1">
    <citation type="submission" date="2019-05" db="EMBL/GenBank/DDBJ databases">
        <title>Mikania micrantha, genome provides insights into the molecular mechanism of rapid growth.</title>
        <authorList>
            <person name="Liu B."/>
        </authorList>
    </citation>
    <scope>NUCLEOTIDE SEQUENCE [LARGE SCALE GENOMIC DNA]</scope>
    <source>
        <strain evidence="5">NLD-2019</strain>
        <tissue evidence="5">Leaf</tissue>
    </source>
</reference>
<evidence type="ECO:0000313" key="6">
    <source>
        <dbReference type="Proteomes" id="UP000326396"/>
    </source>
</evidence>
<dbReference type="AlphaFoldDB" id="A0A5N6LFD2"/>
<dbReference type="EMBL" id="SZYD01001105">
    <property type="protein sequence ID" value="KAD1072737.1"/>
    <property type="molecule type" value="Genomic_DNA"/>
</dbReference>
<dbReference type="Proteomes" id="UP000326396">
    <property type="component" value="Unassembled WGS sequence"/>
</dbReference>
<dbReference type="Gene3D" id="2.130.10.10">
    <property type="entry name" value="YVTN repeat-like/Quinoprotein amine dehydrogenase"/>
    <property type="match status" value="2"/>
</dbReference>
<organism evidence="5 6">
    <name type="scientific">Mikania micrantha</name>
    <name type="common">bitter vine</name>
    <dbReference type="NCBI Taxonomy" id="192012"/>
    <lineage>
        <taxon>Eukaryota</taxon>
        <taxon>Viridiplantae</taxon>
        <taxon>Streptophyta</taxon>
        <taxon>Embryophyta</taxon>
        <taxon>Tracheophyta</taxon>
        <taxon>Spermatophyta</taxon>
        <taxon>Magnoliopsida</taxon>
        <taxon>eudicotyledons</taxon>
        <taxon>Gunneridae</taxon>
        <taxon>Pentapetalae</taxon>
        <taxon>asterids</taxon>
        <taxon>campanulids</taxon>
        <taxon>Asterales</taxon>
        <taxon>Asteraceae</taxon>
        <taxon>Asteroideae</taxon>
        <taxon>Heliantheae alliance</taxon>
        <taxon>Eupatorieae</taxon>
        <taxon>Mikania</taxon>
    </lineage>
</organism>
<dbReference type="InterPro" id="IPR036322">
    <property type="entry name" value="WD40_repeat_dom_sf"/>
</dbReference>
<proteinExistence type="predicted"/>
<protein>
    <submittedName>
        <fullName evidence="5">Uncharacterized protein</fullName>
    </submittedName>
</protein>
<gene>
    <name evidence="5" type="ORF">E3N88_43331</name>
</gene>
<feature type="repeat" description="WD" evidence="3">
    <location>
        <begin position="113"/>
        <end position="158"/>
    </location>
</feature>
<dbReference type="PANTHER" id="PTHR44090">
    <property type="entry name" value="WD REPEAT-CONTAINING PROTEIN 61"/>
    <property type="match status" value="1"/>
</dbReference>
<dbReference type="GO" id="GO:0016593">
    <property type="term" value="C:Cdc73/Paf1 complex"/>
    <property type="evidence" value="ECO:0007669"/>
    <property type="project" value="TreeGrafter"/>
</dbReference>
<accession>A0A5N6LFD2</accession>
<keyword evidence="1 3" id="KW-0853">WD repeat</keyword>
<name>A0A5N6LFD2_9ASTR</name>
<dbReference type="PANTHER" id="PTHR44090:SF1">
    <property type="entry name" value="SUPERKILLER COMPLEX PROTEIN 8"/>
    <property type="match status" value="1"/>
</dbReference>
<feature type="repeat" description="WD" evidence="3">
    <location>
        <begin position="159"/>
        <end position="200"/>
    </location>
</feature>
<dbReference type="InterPro" id="IPR001680">
    <property type="entry name" value="WD40_rpt"/>
</dbReference>